<name>A0A177B9E6_9BILA</name>
<feature type="domain" description="G-patch" evidence="1">
    <location>
        <begin position="198"/>
        <end position="244"/>
    </location>
</feature>
<dbReference type="SUPFAM" id="SSF48403">
    <property type="entry name" value="Ankyrin repeat"/>
    <property type="match status" value="1"/>
</dbReference>
<evidence type="ECO:0000313" key="3">
    <source>
        <dbReference type="Proteomes" id="UP000078046"/>
    </source>
</evidence>
<keyword evidence="3" id="KW-1185">Reference proteome</keyword>
<dbReference type="SMART" id="SM00248">
    <property type="entry name" value="ANK"/>
    <property type="match status" value="1"/>
</dbReference>
<comment type="caution">
    <text evidence="2">The sequence shown here is derived from an EMBL/GenBank/DDBJ whole genome shotgun (WGS) entry which is preliminary data.</text>
</comment>
<dbReference type="OrthoDB" id="4735278at2759"/>
<accession>A0A177B9E6</accession>
<dbReference type="InterPro" id="IPR002110">
    <property type="entry name" value="Ankyrin_rpt"/>
</dbReference>
<dbReference type="GO" id="GO:0003676">
    <property type="term" value="F:nucleic acid binding"/>
    <property type="evidence" value="ECO:0007669"/>
    <property type="project" value="InterPro"/>
</dbReference>
<dbReference type="PROSITE" id="PS50174">
    <property type="entry name" value="G_PATCH"/>
    <property type="match status" value="1"/>
</dbReference>
<proteinExistence type="predicted"/>
<dbReference type="Gene3D" id="1.25.40.20">
    <property type="entry name" value="Ankyrin repeat-containing domain"/>
    <property type="match status" value="1"/>
</dbReference>
<gene>
    <name evidence="2" type="ORF">A3Q56_01939</name>
</gene>
<dbReference type="InterPro" id="IPR036770">
    <property type="entry name" value="Ankyrin_rpt-contain_sf"/>
</dbReference>
<dbReference type="EMBL" id="LWCA01000166">
    <property type="protein sequence ID" value="OAF70273.1"/>
    <property type="molecule type" value="Genomic_DNA"/>
</dbReference>
<organism evidence="2 3">
    <name type="scientific">Intoshia linei</name>
    <dbReference type="NCBI Taxonomy" id="1819745"/>
    <lineage>
        <taxon>Eukaryota</taxon>
        <taxon>Metazoa</taxon>
        <taxon>Spiralia</taxon>
        <taxon>Lophotrochozoa</taxon>
        <taxon>Mesozoa</taxon>
        <taxon>Orthonectida</taxon>
        <taxon>Rhopaluridae</taxon>
        <taxon>Intoshia</taxon>
    </lineage>
</organism>
<evidence type="ECO:0000259" key="1">
    <source>
        <dbReference type="PROSITE" id="PS50174"/>
    </source>
</evidence>
<dbReference type="AlphaFoldDB" id="A0A177B9E6"/>
<dbReference type="PANTHER" id="PTHR20923:SF1">
    <property type="entry name" value="G PATCH DOMAIN AND ANKYRIN REPEAT-CONTAINING PROTEIN 1"/>
    <property type="match status" value="1"/>
</dbReference>
<protein>
    <recommendedName>
        <fullName evidence="1">G-patch domain-containing protein</fullName>
    </recommendedName>
</protein>
<dbReference type="SMART" id="SM00443">
    <property type="entry name" value="G_patch"/>
    <property type="match status" value="1"/>
</dbReference>
<reference evidence="2 3" key="1">
    <citation type="submission" date="2016-04" db="EMBL/GenBank/DDBJ databases">
        <title>The genome of Intoshia linei affirms orthonectids as highly simplified spiralians.</title>
        <authorList>
            <person name="Mikhailov K.V."/>
            <person name="Slusarev G.S."/>
            <person name="Nikitin M.A."/>
            <person name="Logacheva M.D."/>
            <person name="Penin A."/>
            <person name="Aleoshin V."/>
            <person name="Panchin Y.V."/>
        </authorList>
    </citation>
    <scope>NUCLEOTIDE SEQUENCE [LARGE SCALE GENOMIC DNA]</scope>
    <source>
        <strain evidence="2">Intl2013</strain>
        <tissue evidence="2">Whole animal</tissue>
    </source>
</reference>
<dbReference type="Pfam" id="PF01585">
    <property type="entry name" value="G-patch"/>
    <property type="match status" value="1"/>
</dbReference>
<sequence length="285" mass="33299">MDIEKCKKRLFHVLQNCNYEDLKKLTKEEEYSSTLNQTDEFDWTPLMVAVAAGSKECVELLMDSIATANLTKEINTDNIFKIMNRMNTTYLIQLLSKYMKFDQIKSIIDKNEKSPKPELFKFPVRQIKRIKKSKKRLNKKNGNNSQKDIKKCKICKNRYNVLQQDLHEMEIIHLHALSKKAIRDGSCTACPKIDLSQKYEIGYKMIKHIGWDGESGLGLHEQGTKQPVEAKFKCNRRGLGLILEKNKKNEKAKLNDEFKKNKVDKIDTAQIDRSVAINFRREFYE</sequence>
<dbReference type="InterPro" id="IPR039146">
    <property type="entry name" value="GPANK1"/>
</dbReference>
<dbReference type="InterPro" id="IPR000467">
    <property type="entry name" value="G_patch_dom"/>
</dbReference>
<dbReference type="Proteomes" id="UP000078046">
    <property type="component" value="Unassembled WGS sequence"/>
</dbReference>
<evidence type="ECO:0000313" key="2">
    <source>
        <dbReference type="EMBL" id="OAF70273.1"/>
    </source>
</evidence>
<dbReference type="PANTHER" id="PTHR20923">
    <property type="entry name" value="BAT4 PROTEIN-RELATED"/>
    <property type="match status" value="1"/>
</dbReference>